<reference evidence="1 2" key="1">
    <citation type="submission" date="2018-09" db="EMBL/GenBank/DDBJ databases">
        <title>The complete genome sequence of Neokomagataea tanensis NBRC 106556(T).</title>
        <authorList>
            <person name="Chua K.-O."/>
            <person name="See-Too W.-S."/>
            <person name="Hong K.-W."/>
            <person name="Yin W.-F."/>
            <person name="Chan K.-G."/>
        </authorList>
    </citation>
    <scope>NUCLEOTIDE SEQUENCE [LARGE SCALE GENOMIC DNA]</scope>
    <source>
        <strain evidence="2">AH13 \ NBRC 106556</strain>
    </source>
</reference>
<accession>A0A4Y6V887</accession>
<dbReference type="SUPFAM" id="SSF48173">
    <property type="entry name" value="Cryptochrome/photolyase FAD-binding domain"/>
    <property type="match status" value="1"/>
</dbReference>
<dbReference type="InterPro" id="IPR014729">
    <property type="entry name" value="Rossmann-like_a/b/a_fold"/>
</dbReference>
<dbReference type="Proteomes" id="UP000317214">
    <property type="component" value="Chromosome"/>
</dbReference>
<dbReference type="RefSeq" id="WP_141492419.1">
    <property type="nucleotide sequence ID" value="NZ_CP032485.1"/>
</dbReference>
<dbReference type="EMBL" id="CP032485">
    <property type="protein sequence ID" value="QDH24575.1"/>
    <property type="molecule type" value="Genomic_DNA"/>
</dbReference>
<dbReference type="InterPro" id="IPR052551">
    <property type="entry name" value="UV-DNA_repair_photolyase"/>
</dbReference>
<keyword evidence="2" id="KW-1185">Reference proteome</keyword>
<evidence type="ECO:0000313" key="1">
    <source>
        <dbReference type="EMBL" id="QDH24575.1"/>
    </source>
</evidence>
<dbReference type="AlphaFoldDB" id="A0A4Y6V887"/>
<dbReference type="GO" id="GO:0016829">
    <property type="term" value="F:lyase activity"/>
    <property type="evidence" value="ECO:0007669"/>
    <property type="project" value="UniProtKB-KW"/>
</dbReference>
<dbReference type="OrthoDB" id="5288100at2"/>
<dbReference type="Pfam" id="PF04244">
    <property type="entry name" value="DPRP"/>
    <property type="match status" value="1"/>
</dbReference>
<dbReference type="PANTHER" id="PTHR38657:SF1">
    <property type="entry name" value="SLR1343 PROTEIN"/>
    <property type="match status" value="1"/>
</dbReference>
<dbReference type="Gene3D" id="1.10.10.1710">
    <property type="entry name" value="Deoxyribodipyrimidine photolyase-related"/>
    <property type="match status" value="1"/>
</dbReference>
<proteinExistence type="predicted"/>
<dbReference type="InterPro" id="IPR007357">
    <property type="entry name" value="PhrB-like"/>
</dbReference>
<gene>
    <name evidence="1" type="ORF">D5366_04225</name>
</gene>
<dbReference type="Gene3D" id="1.25.40.80">
    <property type="match status" value="1"/>
</dbReference>
<organism evidence="1 2">
    <name type="scientific">Neokomagataea tanensis</name>
    <dbReference type="NCBI Taxonomy" id="661191"/>
    <lineage>
        <taxon>Bacteria</taxon>
        <taxon>Pseudomonadati</taxon>
        <taxon>Pseudomonadota</taxon>
        <taxon>Alphaproteobacteria</taxon>
        <taxon>Acetobacterales</taxon>
        <taxon>Acetobacteraceae</taxon>
        <taxon>Neokomagataea</taxon>
    </lineage>
</organism>
<protein>
    <submittedName>
        <fullName evidence="1">Cryptochrome/photolyase family protein</fullName>
    </submittedName>
</protein>
<dbReference type="Gene3D" id="3.40.50.620">
    <property type="entry name" value="HUPs"/>
    <property type="match status" value="1"/>
</dbReference>
<name>A0A4Y6V887_9PROT</name>
<dbReference type="Gene3D" id="1.10.579.10">
    <property type="entry name" value="DNA Cyclobutane Dipyrimidine Photolyase, subunit A, domain 3"/>
    <property type="match status" value="1"/>
</dbReference>
<evidence type="ECO:0000313" key="2">
    <source>
        <dbReference type="Proteomes" id="UP000317214"/>
    </source>
</evidence>
<dbReference type="KEGG" id="ntn:D5366_04225"/>
<dbReference type="PANTHER" id="PTHR38657">
    <property type="entry name" value="SLR1343 PROTEIN"/>
    <property type="match status" value="1"/>
</dbReference>
<keyword evidence="1" id="KW-0456">Lyase</keyword>
<dbReference type="InterPro" id="IPR036134">
    <property type="entry name" value="Crypto/Photolyase_FAD-like_sf"/>
</dbReference>
<sequence>MSDASNTYSTLRLIMGDQLSHDIAALQKCGKNDLIMLCEVLEEVEYVPHHKQKITLILSAMRHFAQELRDKGHNVHYVALDDTENRGNFTDEVQRATEQFNIKKIIVTHPSEWRVLSMVKAWEKSFKIPVNILEDTRFICSPARFSRWAHKRRGLRMEYFYREMRAETGLLMQDNETPQGGQWNYDTENRQTWPKDCAPPERLRFTPDSTTRQIQKLVEEKYSKNFGNLDNFEWAVTRKDAVRALEDFIEHSLPEFGKYQDAMKKDAPFLKHSLISPYINIGLLNPQEVCEAAEAAYYDHHAPIESVEGFIRQIIGWREYIRGIYWLKMPDYPDSNALDADRKLPSLYWSGDTKMVCMAQSIQQIQEYAYGHHIQRLMITGNFALLAGIEPKEIERWYLAVYIDAFEWVELPNVHGMALFADGGLMSSKPYAASGRYIHNMSDYCKNCTYDIKTRIKENSCPFTFLYWSFLIKNEKYLSKNHRMSFALRNLKRIDENEKEVILKKSSEFLDSL</sequence>